<dbReference type="AlphaFoldDB" id="C0DUS2"/>
<name>C0DUS2_EIKCO</name>
<organism evidence="1 2">
    <name type="scientific">Eikenella corrodens ATCC 23834</name>
    <dbReference type="NCBI Taxonomy" id="546274"/>
    <lineage>
        <taxon>Bacteria</taxon>
        <taxon>Pseudomonadati</taxon>
        <taxon>Pseudomonadota</taxon>
        <taxon>Betaproteobacteria</taxon>
        <taxon>Neisseriales</taxon>
        <taxon>Neisseriaceae</taxon>
        <taxon>Eikenella</taxon>
    </lineage>
</organism>
<comment type="caution">
    <text evidence="1">The sequence shown here is derived from an EMBL/GenBank/DDBJ whole genome shotgun (WGS) entry which is preliminary data.</text>
</comment>
<proteinExistence type="predicted"/>
<protein>
    <submittedName>
        <fullName evidence="1">Uncharacterized protein</fullName>
    </submittedName>
</protein>
<accession>C0DUS2</accession>
<evidence type="ECO:0000313" key="2">
    <source>
        <dbReference type="Proteomes" id="UP000005837"/>
    </source>
</evidence>
<dbReference type="HOGENOM" id="CLU_3288842_0_0_4"/>
<gene>
    <name evidence="1" type="ORF">EIKCOROL_01108</name>
</gene>
<dbReference type="EMBL" id="ACEA01000017">
    <property type="protein sequence ID" value="EEG24470.1"/>
    <property type="molecule type" value="Genomic_DNA"/>
</dbReference>
<evidence type="ECO:0000313" key="1">
    <source>
        <dbReference type="EMBL" id="EEG24470.1"/>
    </source>
</evidence>
<dbReference type="Proteomes" id="UP000005837">
    <property type="component" value="Unassembled WGS sequence"/>
</dbReference>
<reference evidence="1 2" key="1">
    <citation type="submission" date="2009-01" db="EMBL/GenBank/DDBJ databases">
        <authorList>
            <person name="Fulton L."/>
            <person name="Clifton S."/>
            <person name="Chinwalla A.T."/>
            <person name="Mitreva M."/>
            <person name="Sodergren E."/>
            <person name="Weinstock G."/>
            <person name="Clifton S."/>
            <person name="Dooling D.J."/>
            <person name="Fulton B."/>
            <person name="Minx P."/>
            <person name="Pepin K.H."/>
            <person name="Johnson M."/>
            <person name="Bhonagiri V."/>
            <person name="Nash W.E."/>
            <person name="Mardis E.R."/>
            <person name="Wilson R.K."/>
        </authorList>
    </citation>
    <scope>NUCLEOTIDE SEQUENCE [LARGE SCALE GENOMIC DNA]</scope>
    <source>
        <strain evidence="1 2">ATCC 23834</strain>
    </source>
</reference>
<sequence length="40" mass="4557">MGRLPASQIKTRVWIDDGGGYFTLSGSLFQKGYLKIWPRI</sequence>